<keyword evidence="1" id="KW-0732">Signal</keyword>
<dbReference type="AlphaFoldDB" id="K9WD18"/>
<accession>K9WD18</accession>
<feature type="chain" id="PRO_5003938037" evidence="1">
    <location>
        <begin position="28"/>
        <end position="212"/>
    </location>
</feature>
<dbReference type="HOGENOM" id="CLU_1298591_0_0_3"/>
<dbReference type="InterPro" id="IPR026374">
    <property type="entry name" value="Cyano_PEP"/>
</dbReference>
<dbReference type="NCBIfam" id="TIGR02595">
    <property type="entry name" value="PEP_CTERM"/>
    <property type="match status" value="1"/>
</dbReference>
<dbReference type="RefSeq" id="WP_015181853.1">
    <property type="nucleotide sequence ID" value="NC_019738.1"/>
</dbReference>
<sequence>MNIYTKIAINTTLAGISLAAIKMPAQAATFWEINDAGNTFNSAQTVSGLDNKLLDIIEGSLTSTQDKDYFRFSFGGIGTLAIETGPYFNMPFPSNTFPAFQLFNSNYSLMGGYFMGDFTWGLGNISGSRISYSSGIAQVKFNNLSAGEYVLKVDGTGQFNNQNPIHEGNYAVRLSGAEFIPSQPQSVPEPITSVGVLIAGGIGWLMKKKRVS</sequence>
<dbReference type="NCBIfam" id="TIGR04155">
    <property type="entry name" value="cyano_PEP"/>
    <property type="match status" value="1"/>
</dbReference>
<evidence type="ECO:0000313" key="3">
    <source>
        <dbReference type="Proteomes" id="UP000010471"/>
    </source>
</evidence>
<evidence type="ECO:0000256" key="1">
    <source>
        <dbReference type="SAM" id="SignalP"/>
    </source>
</evidence>
<name>K9WD18_9CYAN</name>
<keyword evidence="3" id="KW-1185">Reference proteome</keyword>
<reference evidence="2 3" key="1">
    <citation type="submission" date="2012-06" db="EMBL/GenBank/DDBJ databases">
        <title>Finished chromosome of genome of Microcoleus sp. PCC 7113.</title>
        <authorList>
            <consortium name="US DOE Joint Genome Institute"/>
            <person name="Gugger M."/>
            <person name="Coursin T."/>
            <person name="Rippka R."/>
            <person name="Tandeau De Marsac N."/>
            <person name="Huntemann M."/>
            <person name="Wei C.-L."/>
            <person name="Han J."/>
            <person name="Detter J.C."/>
            <person name="Han C."/>
            <person name="Tapia R."/>
            <person name="Chen A."/>
            <person name="Kyrpides N."/>
            <person name="Mavromatis K."/>
            <person name="Markowitz V."/>
            <person name="Szeto E."/>
            <person name="Ivanova N."/>
            <person name="Pagani I."/>
            <person name="Pati A."/>
            <person name="Goodwin L."/>
            <person name="Nordberg H.P."/>
            <person name="Cantor M.N."/>
            <person name="Hua S.X."/>
            <person name="Woyke T."/>
            <person name="Kerfeld C.A."/>
        </authorList>
    </citation>
    <scope>NUCLEOTIDE SEQUENCE [LARGE SCALE GENOMIC DNA]</scope>
    <source>
        <strain evidence="2 3">PCC 7113</strain>
    </source>
</reference>
<dbReference type="OrthoDB" id="9816455at2"/>
<dbReference type="InterPro" id="IPR013424">
    <property type="entry name" value="Ice-binding_C"/>
</dbReference>
<dbReference type="EMBL" id="CP003630">
    <property type="protein sequence ID" value="AFZ17701.1"/>
    <property type="molecule type" value="Genomic_DNA"/>
</dbReference>
<feature type="signal peptide" evidence="1">
    <location>
        <begin position="1"/>
        <end position="27"/>
    </location>
</feature>
<organism evidence="2 3">
    <name type="scientific">Allocoleopsis franciscana PCC 7113</name>
    <dbReference type="NCBI Taxonomy" id="1173027"/>
    <lineage>
        <taxon>Bacteria</taxon>
        <taxon>Bacillati</taxon>
        <taxon>Cyanobacteriota</taxon>
        <taxon>Cyanophyceae</taxon>
        <taxon>Coleofasciculales</taxon>
        <taxon>Coleofasciculaceae</taxon>
        <taxon>Allocoleopsis</taxon>
        <taxon>Allocoleopsis franciscana</taxon>
    </lineage>
</organism>
<gene>
    <name evidence="2" type="ORF">Mic7113_1844</name>
</gene>
<dbReference type="KEGG" id="mic:Mic7113_1844"/>
<protein>
    <submittedName>
        <fullName evidence="2">PEP-CTERM putative exosortase interaction domain-containing protein</fullName>
    </submittedName>
</protein>
<dbReference type="Gene3D" id="2.60.120.380">
    <property type="match status" value="1"/>
</dbReference>
<dbReference type="Proteomes" id="UP000010471">
    <property type="component" value="Chromosome"/>
</dbReference>
<evidence type="ECO:0000313" key="2">
    <source>
        <dbReference type="EMBL" id="AFZ17701.1"/>
    </source>
</evidence>
<proteinExistence type="predicted"/>